<dbReference type="SUPFAM" id="SSF48452">
    <property type="entry name" value="TPR-like"/>
    <property type="match status" value="1"/>
</dbReference>
<dbReference type="Pfam" id="PF02259">
    <property type="entry name" value="FAT"/>
    <property type="match status" value="1"/>
</dbReference>
<dbReference type="GO" id="GO:0006281">
    <property type="term" value="P:DNA repair"/>
    <property type="evidence" value="ECO:0007669"/>
    <property type="project" value="UniProtKB-KW"/>
</dbReference>
<dbReference type="EMBL" id="JABAYA010000173">
    <property type="protein sequence ID" value="KAF7722872.1"/>
    <property type="molecule type" value="Genomic_DNA"/>
</dbReference>
<dbReference type="Gene3D" id="1.10.1070.11">
    <property type="entry name" value="Phosphatidylinositol 3-/4-kinase, catalytic domain"/>
    <property type="match status" value="1"/>
</dbReference>
<dbReference type="InterPro" id="IPR014009">
    <property type="entry name" value="PIK_FAT"/>
</dbReference>
<comment type="caution">
    <text evidence="17">The sequence shown here is derived from an EMBL/GenBank/DDBJ whole genome shotgun (WGS) entry which is preliminary data.</text>
</comment>
<keyword evidence="5" id="KW-0808">Transferase</keyword>
<name>A0A8H7BIU3_9FUNG</name>
<keyword evidence="18" id="KW-1185">Reference proteome</keyword>
<evidence type="ECO:0000259" key="15">
    <source>
        <dbReference type="PROSITE" id="PS51189"/>
    </source>
</evidence>
<dbReference type="InterPro" id="IPR057564">
    <property type="entry name" value="HEAT_ATR"/>
</dbReference>
<sequence>MTIPDDRKTLKAVADLLNSDSQTLCRQNLHYILVDLLMENEQESGDIFSDLCDIINSKQSLAEVMSLNMTKLAILLVLELGWPKRKDKALHALNHLMQLCGYSSDITLGEYVSFFVVGILDAIGKFISEKRCGVQIPTNPQALQALEEVIDIIFPDNQAYALQMMTIIQNVGDLPNMQKNAVSLWGRLIHTLDNTTLSLHISVVVNGLLSIITNCDKETKAVVAHEIFDLFTDKCVLTSAILEQLIDIPPLEELAGIKIMIENKHHQLKTETSIRNILKLAKSSDVVDILTSLQDLCRLLENYGEIQNEILKDRDELYSVLLTLAKTQANREDVRGLLASCLGRLGATDPSQVDVKVTEDSVIVLENYQNAAENRQFMCHFIERHLIPAFNKAPNEHIRQRLQYTMQMLVRHSGFTVQLVDEPDAVDRAIYFQWSAFPPAVRSILTPLLTSSFTCSWEVPTYSYPIYEHSQTYSEWLKKWYYKLVESAESQAKPMFSACWPVIQAGNIELAFHLLPYLVVHVLTTNKAKEYGHIAHEVISVLQTKSLSTSHGQKMTQSSLQVVVHITACCRKWLRQKQASTGRQLRSADVGSLRKFLDSIPNGLMAVASYRSKAYAQALLHLELHLKESMESRGSITSEDMDHLQRIYVHMEDLDGMQAILSMFTRTLNFDEEILRLQSSRKYQDARVYYEHILQEKPEDLQLNTGYLDCLGVNGEYGTVLANTNQLIDRYPHWVAHINPFRAEAAWKTCDWDTLDQCVQESSDGSFNKLLGGALANFRKGNNVEARIFIHKAKMEQMESLSVATMASYRQAHDIIFRLQQLQELEDSQIAWESSVAQGSSLPLQRLANRWHQQFHHVVPAAQMRKQLLDLRRTALYELRLGHSTVLAESIRVNAADIWLLTAKTARKAGETGNALGAYLNAETLGAPFAYLERAKLHWKNREYSEAIQFLRSQPQLDIKGKLLLAQYSEELATQDRSVISKLYRETVHGEGEWEKARYNVGRYHDKIAGQKVDIREINVKNIRLYLFVGSSYLKALACGSKYYYHTMPRLLTIWLRIAELDAQKMQIESDELRKVLSEAYKSFNHTMQQAVTEIPPYQFALMLPRLISWLSHSNTDIAQILTAMIMRVLREYPKMAIWYIQAPLESKLPLLRQRCTALLRKLENDPPDTLIPTIIKEAAALTKNLKLLANDKYDDRKVVHSLSRYPGITRLKDLHLCIPREISLLPKLPESSPVGHVPFPEDLPTIQGFGPTIEVMRSLQQPKKIAVIGNDGRRYNFLCKTNDDLRKDARVMDFSYMINTFLKKDPESRQRQLYIRTYAVIPLGEQWGLIEWVNNLNPLKSIVAEEWQKLGIQIKSMYSTVKQLLEGKTDSEKERIFANQVLPSCPSVFYKWFLENFPEPTQWFAARNRYTKTLAVMSIVGHILGLGDRHTENILFDSITGDCVHVDVNMLFDKGLALAVPEKVPFRLTKNLVGAMGIMQQEGAFRKSCEATLQVLRNNKQQLCSVFETLVNDPIIEWQRKAHAMARKESTDVQAEMYSAARRQMTKIEEKIDNGRSIEESVAHLINEATSAKNLSVMFMGWAPYI</sequence>
<evidence type="ECO:0000256" key="12">
    <source>
        <dbReference type="ARBA" id="ARBA00047899"/>
    </source>
</evidence>
<protein>
    <recommendedName>
        <fullName evidence="3">non-specific serine/threonine protein kinase</fullName>
        <ecNumber evidence="3">2.7.11.1</ecNumber>
    </recommendedName>
</protein>
<keyword evidence="11" id="KW-0539">Nucleus</keyword>
<dbReference type="InterPro" id="IPR003152">
    <property type="entry name" value="FATC_dom"/>
</dbReference>
<comment type="similarity">
    <text evidence="2">Belongs to the PI3/PI4-kinase family. ATM subfamily.</text>
</comment>
<evidence type="ECO:0000256" key="4">
    <source>
        <dbReference type="ARBA" id="ARBA00022527"/>
    </source>
</evidence>
<dbReference type="EC" id="2.7.11.1" evidence="3"/>
<dbReference type="GO" id="GO:0005634">
    <property type="term" value="C:nucleus"/>
    <property type="evidence" value="ECO:0007669"/>
    <property type="project" value="UniProtKB-SubCell"/>
</dbReference>
<reference evidence="17" key="1">
    <citation type="submission" date="2020-01" db="EMBL/GenBank/DDBJ databases">
        <title>Genome Sequencing of Three Apophysomyces-Like Fungal Strains Confirms a Novel Fungal Genus in the Mucoromycota with divergent Burkholderia-like Endosymbiotic Bacteria.</title>
        <authorList>
            <person name="Stajich J.E."/>
            <person name="Macias A.M."/>
            <person name="Carter-House D."/>
            <person name="Lovett B."/>
            <person name="Kasson L.R."/>
            <person name="Berry K."/>
            <person name="Grigoriev I."/>
            <person name="Chang Y."/>
            <person name="Spatafora J."/>
            <person name="Kasson M.T."/>
        </authorList>
    </citation>
    <scope>NUCLEOTIDE SEQUENCE</scope>
    <source>
        <strain evidence="17">NRRL A-21654</strain>
    </source>
</reference>
<evidence type="ECO:0000256" key="8">
    <source>
        <dbReference type="ARBA" id="ARBA00022777"/>
    </source>
</evidence>
<dbReference type="GO" id="GO:0005694">
    <property type="term" value="C:chromosome"/>
    <property type="evidence" value="ECO:0007669"/>
    <property type="project" value="TreeGrafter"/>
</dbReference>
<dbReference type="Pfam" id="PF23593">
    <property type="entry name" value="HEAT_ATR"/>
    <property type="match status" value="1"/>
</dbReference>
<dbReference type="InterPro" id="IPR036940">
    <property type="entry name" value="PI3/4_kinase_cat_sf"/>
</dbReference>
<dbReference type="InterPro" id="IPR016024">
    <property type="entry name" value="ARM-type_fold"/>
</dbReference>
<dbReference type="GO" id="GO:0000077">
    <property type="term" value="P:DNA damage checkpoint signaling"/>
    <property type="evidence" value="ECO:0007669"/>
    <property type="project" value="TreeGrafter"/>
</dbReference>
<dbReference type="Pfam" id="PF02260">
    <property type="entry name" value="FATC"/>
    <property type="match status" value="1"/>
</dbReference>
<dbReference type="GO" id="GO:0004674">
    <property type="term" value="F:protein serine/threonine kinase activity"/>
    <property type="evidence" value="ECO:0007669"/>
    <property type="project" value="UniProtKB-KW"/>
</dbReference>
<dbReference type="Pfam" id="PF00454">
    <property type="entry name" value="PI3_PI4_kinase"/>
    <property type="match status" value="1"/>
</dbReference>
<dbReference type="SUPFAM" id="SSF48371">
    <property type="entry name" value="ARM repeat"/>
    <property type="match status" value="1"/>
</dbReference>
<proteinExistence type="inferred from homology"/>
<evidence type="ECO:0000256" key="13">
    <source>
        <dbReference type="ARBA" id="ARBA00048679"/>
    </source>
</evidence>
<keyword evidence="6" id="KW-0547">Nucleotide-binding</keyword>
<evidence type="ECO:0000256" key="7">
    <source>
        <dbReference type="ARBA" id="ARBA00022763"/>
    </source>
</evidence>
<dbReference type="GO" id="GO:0000723">
    <property type="term" value="P:telomere maintenance"/>
    <property type="evidence" value="ECO:0007669"/>
    <property type="project" value="TreeGrafter"/>
</dbReference>
<evidence type="ECO:0000256" key="11">
    <source>
        <dbReference type="ARBA" id="ARBA00023242"/>
    </source>
</evidence>
<evidence type="ECO:0000313" key="17">
    <source>
        <dbReference type="EMBL" id="KAF7722872.1"/>
    </source>
</evidence>
<dbReference type="PROSITE" id="PS51189">
    <property type="entry name" value="FAT"/>
    <property type="match status" value="1"/>
</dbReference>
<dbReference type="SUPFAM" id="SSF56112">
    <property type="entry name" value="Protein kinase-like (PK-like)"/>
    <property type="match status" value="1"/>
</dbReference>
<dbReference type="InterPro" id="IPR056802">
    <property type="entry name" value="ATR-like_M-HEAT"/>
</dbReference>
<evidence type="ECO:0000256" key="5">
    <source>
        <dbReference type="ARBA" id="ARBA00022679"/>
    </source>
</evidence>
<feature type="domain" description="PI3K/PI4K catalytic" evidence="14">
    <location>
        <begin position="1250"/>
        <end position="1557"/>
    </location>
</feature>
<dbReference type="Gene3D" id="1.25.40.10">
    <property type="entry name" value="Tetratricopeptide repeat domain"/>
    <property type="match status" value="1"/>
</dbReference>
<dbReference type="InterPro" id="IPR018936">
    <property type="entry name" value="PI3/4_kinase_CS"/>
</dbReference>
<dbReference type="InterPro" id="IPR011990">
    <property type="entry name" value="TPR-like_helical_dom_sf"/>
</dbReference>
<evidence type="ECO:0000256" key="10">
    <source>
        <dbReference type="ARBA" id="ARBA00023204"/>
    </source>
</evidence>
<dbReference type="OrthoDB" id="381190at2759"/>
<dbReference type="GO" id="GO:0005524">
    <property type="term" value="F:ATP binding"/>
    <property type="evidence" value="ECO:0007669"/>
    <property type="project" value="UniProtKB-KW"/>
</dbReference>
<dbReference type="Gene3D" id="3.30.1010.10">
    <property type="entry name" value="Phosphatidylinositol 3-kinase Catalytic Subunit, Chain A, domain 4"/>
    <property type="match status" value="1"/>
</dbReference>
<dbReference type="Pfam" id="PF08064">
    <property type="entry name" value="UME"/>
    <property type="match status" value="1"/>
</dbReference>
<keyword evidence="7" id="KW-0227">DNA damage</keyword>
<dbReference type="InterPro" id="IPR000403">
    <property type="entry name" value="PI3/4_kinase_cat_dom"/>
</dbReference>
<dbReference type="Proteomes" id="UP000605846">
    <property type="component" value="Unassembled WGS sequence"/>
</dbReference>
<dbReference type="PROSITE" id="PS00916">
    <property type="entry name" value="PI3_4_KINASE_2"/>
    <property type="match status" value="1"/>
</dbReference>
<evidence type="ECO:0000313" key="18">
    <source>
        <dbReference type="Proteomes" id="UP000605846"/>
    </source>
</evidence>
<dbReference type="PROSITE" id="PS50290">
    <property type="entry name" value="PI3_4_KINASE_3"/>
    <property type="match status" value="1"/>
</dbReference>
<dbReference type="Pfam" id="PF25030">
    <property type="entry name" value="M-HEAT_ATR"/>
    <property type="match status" value="1"/>
</dbReference>
<evidence type="ECO:0000259" key="16">
    <source>
        <dbReference type="PROSITE" id="PS51190"/>
    </source>
</evidence>
<dbReference type="InterPro" id="IPR011009">
    <property type="entry name" value="Kinase-like_dom_sf"/>
</dbReference>
<comment type="subcellular location">
    <subcellularLocation>
        <location evidence="1">Nucleus</location>
    </subcellularLocation>
</comment>
<feature type="domain" description="FATC" evidence="16">
    <location>
        <begin position="1555"/>
        <end position="1587"/>
    </location>
</feature>
<dbReference type="PROSITE" id="PS51190">
    <property type="entry name" value="FATC"/>
    <property type="match status" value="1"/>
</dbReference>
<comment type="catalytic activity">
    <reaction evidence="13">
        <text>L-seryl-[protein] + ATP = O-phospho-L-seryl-[protein] + ADP + H(+)</text>
        <dbReference type="Rhea" id="RHEA:17989"/>
        <dbReference type="Rhea" id="RHEA-COMP:9863"/>
        <dbReference type="Rhea" id="RHEA-COMP:11604"/>
        <dbReference type="ChEBI" id="CHEBI:15378"/>
        <dbReference type="ChEBI" id="CHEBI:29999"/>
        <dbReference type="ChEBI" id="CHEBI:30616"/>
        <dbReference type="ChEBI" id="CHEBI:83421"/>
        <dbReference type="ChEBI" id="CHEBI:456216"/>
        <dbReference type="EC" id="2.7.11.1"/>
    </reaction>
</comment>
<organism evidence="17 18">
    <name type="scientific">Apophysomyces ossiformis</name>
    <dbReference type="NCBI Taxonomy" id="679940"/>
    <lineage>
        <taxon>Eukaryota</taxon>
        <taxon>Fungi</taxon>
        <taxon>Fungi incertae sedis</taxon>
        <taxon>Mucoromycota</taxon>
        <taxon>Mucoromycotina</taxon>
        <taxon>Mucoromycetes</taxon>
        <taxon>Mucorales</taxon>
        <taxon>Mucorineae</taxon>
        <taxon>Mucoraceae</taxon>
        <taxon>Apophysomyces</taxon>
    </lineage>
</organism>
<keyword evidence="10" id="KW-0234">DNA repair</keyword>
<keyword evidence="8 17" id="KW-0418">Kinase</keyword>
<dbReference type="PANTHER" id="PTHR11139:SF125">
    <property type="entry name" value="SERINE_THREONINE-PROTEIN KINASE MEC1"/>
    <property type="match status" value="1"/>
</dbReference>
<comment type="catalytic activity">
    <reaction evidence="12">
        <text>L-threonyl-[protein] + ATP = O-phospho-L-threonyl-[protein] + ADP + H(+)</text>
        <dbReference type="Rhea" id="RHEA:46608"/>
        <dbReference type="Rhea" id="RHEA-COMP:11060"/>
        <dbReference type="Rhea" id="RHEA-COMP:11605"/>
        <dbReference type="ChEBI" id="CHEBI:15378"/>
        <dbReference type="ChEBI" id="CHEBI:30013"/>
        <dbReference type="ChEBI" id="CHEBI:30616"/>
        <dbReference type="ChEBI" id="CHEBI:61977"/>
        <dbReference type="ChEBI" id="CHEBI:456216"/>
        <dbReference type="EC" id="2.7.11.1"/>
    </reaction>
</comment>
<evidence type="ECO:0000256" key="6">
    <source>
        <dbReference type="ARBA" id="ARBA00022741"/>
    </source>
</evidence>
<feature type="domain" description="FAT" evidence="15">
    <location>
        <begin position="604"/>
        <end position="1147"/>
    </location>
</feature>
<dbReference type="InterPro" id="IPR050517">
    <property type="entry name" value="DDR_Repair_Kinase"/>
</dbReference>
<evidence type="ECO:0000256" key="2">
    <source>
        <dbReference type="ARBA" id="ARBA00010769"/>
    </source>
</evidence>
<evidence type="ECO:0000256" key="9">
    <source>
        <dbReference type="ARBA" id="ARBA00022840"/>
    </source>
</evidence>
<dbReference type="SMART" id="SM01343">
    <property type="entry name" value="FATC"/>
    <property type="match status" value="1"/>
</dbReference>
<dbReference type="CDD" id="cd00892">
    <property type="entry name" value="PIKKc_ATR"/>
    <property type="match status" value="1"/>
</dbReference>
<dbReference type="InterPro" id="IPR003151">
    <property type="entry name" value="PIK-rel_kinase_FAT"/>
</dbReference>
<keyword evidence="9" id="KW-0067">ATP-binding</keyword>
<dbReference type="InterPro" id="IPR012993">
    <property type="entry name" value="UME"/>
</dbReference>
<dbReference type="SMART" id="SM00146">
    <property type="entry name" value="PI3Kc"/>
    <property type="match status" value="1"/>
</dbReference>
<dbReference type="PANTHER" id="PTHR11139">
    <property type="entry name" value="ATAXIA TELANGIECTASIA MUTATED ATM -RELATED"/>
    <property type="match status" value="1"/>
</dbReference>
<gene>
    <name evidence="17" type="primary">MEC1</name>
    <name evidence="17" type="ORF">EC973_002633</name>
</gene>
<accession>A0A8H7BIU3</accession>
<evidence type="ECO:0000256" key="1">
    <source>
        <dbReference type="ARBA" id="ARBA00004123"/>
    </source>
</evidence>
<evidence type="ECO:0000256" key="3">
    <source>
        <dbReference type="ARBA" id="ARBA00012513"/>
    </source>
</evidence>
<evidence type="ECO:0000259" key="14">
    <source>
        <dbReference type="PROSITE" id="PS50290"/>
    </source>
</evidence>
<keyword evidence="4" id="KW-0723">Serine/threonine-protein kinase</keyword>